<dbReference type="InterPro" id="IPR001387">
    <property type="entry name" value="Cro/C1-type_HTH"/>
</dbReference>
<dbReference type="KEGG" id="bcj:BCAS0646A"/>
<dbReference type="RefSeq" id="WP_012493794.1">
    <property type="nucleotide sequence ID" value="NC_011002.1"/>
</dbReference>
<dbReference type="eggNOG" id="COG1396">
    <property type="taxonomic scope" value="Bacteria"/>
</dbReference>
<dbReference type="CDD" id="cd00093">
    <property type="entry name" value="HTH_XRE"/>
    <property type="match status" value="1"/>
</dbReference>
<dbReference type="HOGENOM" id="CLU_066192_23_4_4"/>
<dbReference type="PROSITE" id="PS50943">
    <property type="entry name" value="HTH_CROC1"/>
    <property type="match status" value="1"/>
</dbReference>
<dbReference type="EMBL" id="AM747722">
    <property type="protein sequence ID" value="CAR57578.1"/>
    <property type="molecule type" value="Genomic_DNA"/>
</dbReference>
<dbReference type="InterPro" id="IPR010982">
    <property type="entry name" value="Lambda_DNA-bd_dom_sf"/>
</dbReference>
<evidence type="ECO:0000313" key="3">
    <source>
        <dbReference type="Proteomes" id="UP000001035"/>
    </source>
</evidence>
<sequence>MDDFPTRLKQERKRMRLTQPEFAELGGVHKQAQFHYERGTRRPNSNYLVGLASAGVDVYYLLTGRVATLASTVEEQQILSRYRALDADQRIAVLALIDTMGVSTHRTKQNGESKGG</sequence>
<gene>
    <name evidence="2" type="ORF">BCAS0646A</name>
</gene>
<name>B4EP39_BURCJ</name>
<dbReference type="Proteomes" id="UP000001035">
    <property type="component" value="Chromosome 3"/>
</dbReference>
<keyword evidence="3" id="KW-1185">Reference proteome</keyword>
<evidence type="ECO:0000259" key="1">
    <source>
        <dbReference type="PROSITE" id="PS50943"/>
    </source>
</evidence>
<dbReference type="GO" id="GO:0003677">
    <property type="term" value="F:DNA binding"/>
    <property type="evidence" value="ECO:0007669"/>
    <property type="project" value="UniProtKB-KW"/>
</dbReference>
<protein>
    <submittedName>
        <fullName evidence="2">DNA-binding protein</fullName>
    </submittedName>
</protein>
<dbReference type="SMART" id="SM00530">
    <property type="entry name" value="HTH_XRE"/>
    <property type="match status" value="1"/>
</dbReference>
<accession>B4EP39</accession>
<feature type="domain" description="HTH cro/C1-type" evidence="1">
    <location>
        <begin position="8"/>
        <end position="61"/>
    </location>
</feature>
<proteinExistence type="predicted"/>
<reference evidence="2 3" key="1">
    <citation type="journal article" date="2009" name="J. Bacteriol.">
        <title>The genome of Burkholderia cenocepacia J2315, an epidemic pathogen of cystic fibrosis patients.</title>
        <authorList>
            <person name="Holden M.T."/>
            <person name="Seth-Smith H.M."/>
            <person name="Crossman L.C."/>
            <person name="Sebaihia M."/>
            <person name="Bentley S.D."/>
            <person name="Cerdeno-Tarraga A.M."/>
            <person name="Thomson N.R."/>
            <person name="Bason N."/>
            <person name="Quail M.A."/>
            <person name="Sharp S."/>
            <person name="Cherevach I."/>
            <person name="Churcher C."/>
            <person name="Goodhead I."/>
            <person name="Hauser H."/>
            <person name="Holroyd N."/>
            <person name="Mungall K."/>
            <person name="Scott P."/>
            <person name="Walker D."/>
            <person name="White B."/>
            <person name="Rose H."/>
            <person name="Iversen P."/>
            <person name="Mil-Homens D."/>
            <person name="Rocha E.P."/>
            <person name="Fialho A.M."/>
            <person name="Baldwin A."/>
            <person name="Dowson C."/>
            <person name="Barrell B.G."/>
            <person name="Govan J.R."/>
            <person name="Vandamme P."/>
            <person name="Hart C.A."/>
            <person name="Mahenthiralingam E."/>
            <person name="Parkhill J."/>
        </authorList>
    </citation>
    <scope>NUCLEOTIDE SEQUENCE [LARGE SCALE GENOMIC DNA]</scope>
    <source>
        <strain evidence="3">ATCC BAA-245 / DSM 16553 / LMG 16656 / NCTC 13227 / J2315 / CF5610</strain>
    </source>
</reference>
<dbReference type="AlphaFoldDB" id="B4EP39"/>
<organism evidence="2 3">
    <name type="scientific">Burkholderia cenocepacia (strain ATCC BAA-245 / DSM 16553 / LMG 16656 / NCTC 13227 / J2315 / CF5610)</name>
    <name type="common">Burkholderia cepacia (strain J2315)</name>
    <dbReference type="NCBI Taxonomy" id="216591"/>
    <lineage>
        <taxon>Bacteria</taxon>
        <taxon>Pseudomonadati</taxon>
        <taxon>Pseudomonadota</taxon>
        <taxon>Betaproteobacteria</taxon>
        <taxon>Burkholderiales</taxon>
        <taxon>Burkholderiaceae</taxon>
        <taxon>Burkholderia</taxon>
        <taxon>Burkholderia cepacia complex</taxon>
    </lineage>
</organism>
<dbReference type="Pfam" id="PF01381">
    <property type="entry name" value="HTH_3"/>
    <property type="match status" value="1"/>
</dbReference>
<dbReference type="BioCyc" id="BCEN216591:G1G1V-7652-MONOMER"/>
<dbReference type="SUPFAM" id="SSF47413">
    <property type="entry name" value="lambda repressor-like DNA-binding domains"/>
    <property type="match status" value="1"/>
</dbReference>
<keyword evidence="2" id="KW-0238">DNA-binding</keyword>
<evidence type="ECO:0000313" key="2">
    <source>
        <dbReference type="EMBL" id="CAR57578.1"/>
    </source>
</evidence>
<dbReference type="Gene3D" id="1.10.260.40">
    <property type="entry name" value="lambda repressor-like DNA-binding domains"/>
    <property type="match status" value="1"/>
</dbReference>